<name>B4D0X3_9BACT</name>
<comment type="cofactor">
    <cofactor evidence="7">
        <name>a divalent metal cation</name>
        <dbReference type="ChEBI" id="CHEBI:60240"/>
    </cofactor>
    <text evidence="7">Binds 1 divalent metal cation per subunit.</text>
</comment>
<dbReference type="Gene3D" id="2.30.40.10">
    <property type="entry name" value="Urease, subunit C, domain 1"/>
    <property type="match status" value="1"/>
</dbReference>
<dbReference type="Gene3D" id="3.20.20.140">
    <property type="entry name" value="Metal-dependent hydrolases"/>
    <property type="match status" value="1"/>
</dbReference>
<dbReference type="GO" id="GO:0006046">
    <property type="term" value="P:N-acetylglucosamine catabolic process"/>
    <property type="evidence" value="ECO:0007669"/>
    <property type="project" value="TreeGrafter"/>
</dbReference>
<proteinExistence type="inferred from homology"/>
<dbReference type="RefSeq" id="WP_006979899.1">
    <property type="nucleotide sequence ID" value="NZ_ABVL01000006.1"/>
</dbReference>
<dbReference type="Pfam" id="PF01979">
    <property type="entry name" value="Amidohydro_1"/>
    <property type="match status" value="1"/>
</dbReference>
<dbReference type="InterPro" id="IPR006680">
    <property type="entry name" value="Amidohydro-rel"/>
</dbReference>
<gene>
    <name evidence="9" type="ORF">CfE428DRAFT_2574</name>
</gene>
<dbReference type="PANTHER" id="PTHR11113">
    <property type="entry name" value="N-ACETYLGLUCOSAMINE-6-PHOSPHATE DEACETYLASE"/>
    <property type="match status" value="1"/>
</dbReference>
<feature type="binding site" evidence="7">
    <location>
        <position position="215"/>
    </location>
    <ligand>
        <name>Zn(2+)</name>
        <dbReference type="ChEBI" id="CHEBI:29105"/>
    </ligand>
</feature>
<evidence type="ECO:0000256" key="6">
    <source>
        <dbReference type="PIRSR" id="PIRSR038994-1"/>
    </source>
</evidence>
<dbReference type="PIRSF" id="PIRSF038994">
    <property type="entry name" value="NagA"/>
    <property type="match status" value="1"/>
</dbReference>
<dbReference type="InterPro" id="IPR032466">
    <property type="entry name" value="Metal_Hydrolase"/>
</dbReference>
<dbReference type="SUPFAM" id="SSF51338">
    <property type="entry name" value="Composite domain of metallo-dependent hydrolases"/>
    <property type="match status" value="1"/>
</dbReference>
<dbReference type="InterPro" id="IPR011059">
    <property type="entry name" value="Metal-dep_hydrolase_composite"/>
</dbReference>
<evidence type="ECO:0000256" key="5">
    <source>
        <dbReference type="PIRNR" id="PIRNR038994"/>
    </source>
</evidence>
<dbReference type="EMBL" id="ABVL01000006">
    <property type="protein sequence ID" value="EDY19985.1"/>
    <property type="molecule type" value="Genomic_DNA"/>
</dbReference>
<keyword evidence="3 5" id="KW-0378">Hydrolase</keyword>
<dbReference type="GO" id="GO:0046872">
    <property type="term" value="F:metal ion binding"/>
    <property type="evidence" value="ECO:0007669"/>
    <property type="project" value="UniProtKB-KW"/>
</dbReference>
<comment type="similarity">
    <text evidence="1 5">Belongs to the metallo-dependent hydrolases superfamily. NagA family.</text>
</comment>
<comment type="caution">
    <text evidence="9">The sequence shown here is derived from an EMBL/GenBank/DDBJ whole genome shotgun (WGS) entry which is preliminary data.</text>
</comment>
<keyword evidence="10" id="KW-1185">Reference proteome</keyword>
<evidence type="ECO:0000256" key="2">
    <source>
        <dbReference type="ARBA" id="ARBA00022723"/>
    </source>
</evidence>
<feature type="domain" description="Amidohydrolase-related" evidence="8">
    <location>
        <begin position="50"/>
        <end position="383"/>
    </location>
</feature>
<dbReference type="NCBIfam" id="TIGR00221">
    <property type="entry name" value="nagA"/>
    <property type="match status" value="1"/>
</dbReference>
<keyword evidence="2 7" id="KW-0479">Metal-binding</keyword>
<feature type="active site" description="Proton donor/acceptor" evidence="6">
    <location>
        <position position="277"/>
    </location>
</feature>
<feature type="binding site" evidence="7">
    <location>
        <position position="194"/>
    </location>
    <ligand>
        <name>Zn(2+)</name>
        <dbReference type="ChEBI" id="CHEBI:29105"/>
    </ligand>
</feature>
<protein>
    <submittedName>
        <fullName evidence="9">N-acetylglucosamine-6-phosphate deacetylase</fullName>
    </submittedName>
</protein>
<dbReference type="PANTHER" id="PTHR11113:SF14">
    <property type="entry name" value="N-ACETYLGLUCOSAMINE-6-PHOSPHATE DEACETYLASE"/>
    <property type="match status" value="1"/>
</dbReference>
<evidence type="ECO:0000256" key="7">
    <source>
        <dbReference type="PIRSR" id="PIRSR038994-3"/>
    </source>
</evidence>
<dbReference type="FunCoup" id="B4D0X3">
    <property type="interactions" value="191"/>
</dbReference>
<evidence type="ECO:0000256" key="1">
    <source>
        <dbReference type="ARBA" id="ARBA00010716"/>
    </source>
</evidence>
<evidence type="ECO:0000256" key="4">
    <source>
        <dbReference type="ARBA" id="ARBA00023277"/>
    </source>
</evidence>
<sequence length="386" mass="41372">MLLTNARLLFPERLARGHLRVAEGKIAAISDQPLAPVANEPVLDLGGQFLAPGFIDIHIHGAQRRDTMEASAEAFAAICRHHARGGTTALALTTVTATNEAILNVLRAAQEYRRQPAGHGAQVLGIHIEGPYFSKEKPGAHRLDLIRNPQRAEWEQWLAFDGLITQMTVAPELPGALELFEELAGRGVIPSGGHSDAWDEDAAAAFAHGMRHATHTFNCMSTARRRGPYRVAGLLEYVLSEPEILCELIADGHHVSPTLMRMLYLAKGPDGIVLVTDAAAGAGLAEGETFQLGDIDCVVRGGVSVLADGQTLASSTAGMIDLVRNMVQMVNVSLVEAVRMATLNPARALRMEARKGVLQVGADADLVSFTDDFQVTHTIVAGRDVL</sequence>
<dbReference type="AlphaFoldDB" id="B4D0X3"/>
<dbReference type="eggNOG" id="COG1820">
    <property type="taxonomic scope" value="Bacteria"/>
</dbReference>
<evidence type="ECO:0000259" key="8">
    <source>
        <dbReference type="Pfam" id="PF01979"/>
    </source>
</evidence>
<evidence type="ECO:0000313" key="10">
    <source>
        <dbReference type="Proteomes" id="UP000005824"/>
    </source>
</evidence>
<evidence type="ECO:0000256" key="3">
    <source>
        <dbReference type="ARBA" id="ARBA00022801"/>
    </source>
</evidence>
<dbReference type="SUPFAM" id="SSF51556">
    <property type="entry name" value="Metallo-dependent hydrolases"/>
    <property type="match status" value="1"/>
</dbReference>
<feature type="binding site" evidence="7">
    <location>
        <position position="129"/>
    </location>
    <ligand>
        <name>Zn(2+)</name>
        <dbReference type="ChEBI" id="CHEBI:29105"/>
    </ligand>
</feature>
<dbReference type="GO" id="GO:0008448">
    <property type="term" value="F:N-acetylglucosamine-6-phosphate deacetylase activity"/>
    <property type="evidence" value="ECO:0007669"/>
    <property type="project" value="InterPro"/>
</dbReference>
<reference evidence="9 10" key="1">
    <citation type="journal article" date="2011" name="J. Bacteriol.">
        <title>Genome sequence of Chthoniobacter flavus Ellin428, an aerobic heterotrophic soil bacterium.</title>
        <authorList>
            <person name="Kant R."/>
            <person name="van Passel M.W."/>
            <person name="Palva A."/>
            <person name="Lucas S."/>
            <person name="Lapidus A."/>
            <person name="Glavina Del Rio T."/>
            <person name="Dalin E."/>
            <person name="Tice H."/>
            <person name="Bruce D."/>
            <person name="Goodwin L."/>
            <person name="Pitluck S."/>
            <person name="Larimer F.W."/>
            <person name="Land M.L."/>
            <person name="Hauser L."/>
            <person name="Sangwan P."/>
            <person name="de Vos W.M."/>
            <person name="Janssen P.H."/>
            <person name="Smidt H."/>
        </authorList>
    </citation>
    <scope>NUCLEOTIDE SEQUENCE [LARGE SCALE GENOMIC DNA]</scope>
    <source>
        <strain evidence="9 10">Ellin428</strain>
    </source>
</reference>
<organism evidence="9 10">
    <name type="scientific">Chthoniobacter flavus Ellin428</name>
    <dbReference type="NCBI Taxonomy" id="497964"/>
    <lineage>
        <taxon>Bacteria</taxon>
        <taxon>Pseudomonadati</taxon>
        <taxon>Verrucomicrobiota</taxon>
        <taxon>Spartobacteria</taxon>
        <taxon>Chthoniobacterales</taxon>
        <taxon>Chthoniobacteraceae</taxon>
        <taxon>Chthoniobacter</taxon>
    </lineage>
</organism>
<dbReference type="Proteomes" id="UP000005824">
    <property type="component" value="Unassembled WGS sequence"/>
</dbReference>
<dbReference type="InParanoid" id="B4D0X3"/>
<dbReference type="InterPro" id="IPR003764">
    <property type="entry name" value="GlcNAc_6-P_deAcase"/>
</dbReference>
<dbReference type="STRING" id="497964.CfE428DRAFT_2574"/>
<evidence type="ECO:0000313" key="9">
    <source>
        <dbReference type="EMBL" id="EDY19985.1"/>
    </source>
</evidence>
<accession>B4D0X3</accession>
<keyword evidence="4 5" id="KW-0119">Carbohydrate metabolism</keyword>